<evidence type="ECO:0000259" key="8">
    <source>
        <dbReference type="Pfam" id="PF10417"/>
    </source>
</evidence>
<dbReference type="GO" id="GO:0042744">
    <property type="term" value="P:hydrogen peroxide catabolic process"/>
    <property type="evidence" value="ECO:0007669"/>
    <property type="project" value="TreeGrafter"/>
</dbReference>
<dbReference type="GO" id="GO:0005829">
    <property type="term" value="C:cytosol"/>
    <property type="evidence" value="ECO:0007669"/>
    <property type="project" value="TreeGrafter"/>
</dbReference>
<dbReference type="GO" id="GO:0045454">
    <property type="term" value="P:cell redox homeostasis"/>
    <property type="evidence" value="ECO:0007669"/>
    <property type="project" value="TreeGrafter"/>
</dbReference>
<keyword evidence="4 9" id="KW-0560">Oxidoreductase</keyword>
<evidence type="ECO:0000256" key="1">
    <source>
        <dbReference type="ARBA" id="ARBA00009796"/>
    </source>
</evidence>
<organism evidence="9 10">
    <name type="scientific">Staphylococcus haemolyticus</name>
    <dbReference type="NCBI Taxonomy" id="1283"/>
    <lineage>
        <taxon>Bacteria</taxon>
        <taxon>Bacillati</taxon>
        <taxon>Bacillota</taxon>
        <taxon>Bacilli</taxon>
        <taxon>Bacillales</taxon>
        <taxon>Staphylococcaceae</taxon>
        <taxon>Staphylococcus</taxon>
    </lineage>
</organism>
<evidence type="ECO:0000313" key="9">
    <source>
        <dbReference type="EMBL" id="PPJ69748.1"/>
    </source>
</evidence>
<feature type="domain" description="Alkyl hydroperoxide reductase subunit C/ Thiol specific antioxidant" evidence="7">
    <location>
        <begin position="2"/>
        <end position="55"/>
    </location>
</feature>
<dbReference type="PANTHER" id="PTHR10681">
    <property type="entry name" value="THIOREDOXIN PEROXIDASE"/>
    <property type="match status" value="1"/>
</dbReference>
<dbReference type="GO" id="GO:0033554">
    <property type="term" value="P:cellular response to stress"/>
    <property type="evidence" value="ECO:0007669"/>
    <property type="project" value="TreeGrafter"/>
</dbReference>
<evidence type="ECO:0000256" key="4">
    <source>
        <dbReference type="ARBA" id="ARBA00023002"/>
    </source>
</evidence>
<feature type="non-terminal residue" evidence="9">
    <location>
        <position position="1"/>
    </location>
</feature>
<dbReference type="GO" id="GO:0006979">
    <property type="term" value="P:response to oxidative stress"/>
    <property type="evidence" value="ECO:0007669"/>
    <property type="project" value="TreeGrafter"/>
</dbReference>
<dbReference type="EC" id="1.11.1.15" evidence="9"/>
<keyword evidence="5" id="KW-1015">Disulfide bond</keyword>
<proteinExistence type="inferred from homology"/>
<gene>
    <name evidence="9" type="ORF">CV019_13295</name>
</gene>
<keyword evidence="3" id="KW-0049">Antioxidant</keyword>
<dbReference type="PANTHER" id="PTHR10681:SF121">
    <property type="entry name" value="ALKYL HYDROPEROXIDE REDUCTASE C"/>
    <property type="match status" value="1"/>
</dbReference>
<dbReference type="Pfam" id="PF10417">
    <property type="entry name" value="1-cysPrx_C"/>
    <property type="match status" value="1"/>
</dbReference>
<protein>
    <submittedName>
        <fullName evidence="9">Peroxiredoxin</fullName>
        <ecNumber evidence="9">1.11.1.15</ecNumber>
    </submittedName>
</protein>
<dbReference type="InterPro" id="IPR000866">
    <property type="entry name" value="AhpC/TSA"/>
</dbReference>
<evidence type="ECO:0000259" key="7">
    <source>
        <dbReference type="Pfam" id="PF00578"/>
    </source>
</evidence>
<dbReference type="Pfam" id="PF00578">
    <property type="entry name" value="AhpC-TSA"/>
    <property type="match status" value="1"/>
</dbReference>
<dbReference type="InterPro" id="IPR050217">
    <property type="entry name" value="Peroxiredoxin"/>
</dbReference>
<feature type="domain" description="Peroxiredoxin C-terminal" evidence="8">
    <location>
        <begin position="78"/>
        <end position="105"/>
    </location>
</feature>
<evidence type="ECO:0000256" key="5">
    <source>
        <dbReference type="ARBA" id="ARBA00023157"/>
    </source>
</evidence>
<dbReference type="GO" id="GO:0008379">
    <property type="term" value="F:thioredoxin peroxidase activity"/>
    <property type="evidence" value="ECO:0007669"/>
    <property type="project" value="TreeGrafter"/>
</dbReference>
<dbReference type="Proteomes" id="UP000238153">
    <property type="component" value="Unassembled WGS sequence"/>
</dbReference>
<accession>A0A7Z1SAC9</accession>
<evidence type="ECO:0000256" key="6">
    <source>
        <dbReference type="ARBA" id="ARBA00023284"/>
    </source>
</evidence>
<dbReference type="InterPro" id="IPR019479">
    <property type="entry name" value="Peroxiredoxin_C"/>
</dbReference>
<dbReference type="EMBL" id="PGWX01000506">
    <property type="protein sequence ID" value="PPJ69748.1"/>
    <property type="molecule type" value="Genomic_DNA"/>
</dbReference>
<comment type="similarity">
    <text evidence="1">Belongs to the peroxiredoxin family. AhpC/Prx1 subfamily.</text>
</comment>
<dbReference type="Gene3D" id="3.40.30.10">
    <property type="entry name" value="Glutaredoxin"/>
    <property type="match status" value="1"/>
</dbReference>
<evidence type="ECO:0000256" key="3">
    <source>
        <dbReference type="ARBA" id="ARBA00022862"/>
    </source>
</evidence>
<dbReference type="AlphaFoldDB" id="A0A7Z1SAC9"/>
<evidence type="ECO:0000256" key="2">
    <source>
        <dbReference type="ARBA" id="ARBA00022559"/>
    </source>
</evidence>
<dbReference type="RefSeq" id="WP_142389472.1">
    <property type="nucleotide sequence ID" value="NZ_PGWX01000506.1"/>
</dbReference>
<keyword evidence="6" id="KW-0676">Redox-active center</keyword>
<reference evidence="9 10" key="1">
    <citation type="submission" date="2017-11" db="EMBL/GenBank/DDBJ databases">
        <authorList>
            <person name="Founou R.C."/>
            <person name="Founou L."/>
            <person name="Allam M."/>
            <person name="Ismail A."/>
            <person name="Essack S.Y."/>
        </authorList>
    </citation>
    <scope>NUCLEOTIDE SEQUENCE [LARGE SCALE GENOMIC DNA]</scope>
    <source>
        <strain evidence="9 10">G811N2B1</strain>
    </source>
</reference>
<evidence type="ECO:0000313" key="10">
    <source>
        <dbReference type="Proteomes" id="UP000238153"/>
    </source>
</evidence>
<dbReference type="SUPFAM" id="SSF52833">
    <property type="entry name" value="Thioredoxin-like"/>
    <property type="match status" value="1"/>
</dbReference>
<sequence length="110" mass="11980">VHKAWADATETIGKIKYPMLADPNGQLARFFGVLDEASGMAYRASFIVSPEGDIKSYEINDMGIGRNAEELVRKLEASQFVAEHGDNVCPANWQPGEETIAPSLDLVGKI</sequence>
<comment type="caution">
    <text evidence="9">The sequence shown here is derived from an EMBL/GenBank/DDBJ whole genome shotgun (WGS) entry which is preliminary data.</text>
</comment>
<name>A0A7Z1SAC9_STAHA</name>
<keyword evidence="2 9" id="KW-0575">Peroxidase</keyword>
<dbReference type="InterPro" id="IPR036249">
    <property type="entry name" value="Thioredoxin-like_sf"/>
</dbReference>